<evidence type="ECO:0000259" key="6">
    <source>
        <dbReference type="Pfam" id="PF00892"/>
    </source>
</evidence>
<proteinExistence type="predicted"/>
<dbReference type="Pfam" id="PF00892">
    <property type="entry name" value="EamA"/>
    <property type="match status" value="2"/>
</dbReference>
<evidence type="ECO:0000256" key="4">
    <source>
        <dbReference type="ARBA" id="ARBA00023136"/>
    </source>
</evidence>
<organism evidence="7 8">
    <name type="scientific">Limnobacter humi</name>
    <dbReference type="NCBI Taxonomy" id="1778671"/>
    <lineage>
        <taxon>Bacteria</taxon>
        <taxon>Pseudomonadati</taxon>
        <taxon>Pseudomonadota</taxon>
        <taxon>Betaproteobacteria</taxon>
        <taxon>Burkholderiales</taxon>
        <taxon>Burkholderiaceae</taxon>
        <taxon>Limnobacter</taxon>
    </lineage>
</organism>
<accession>A0ABT1WG43</accession>
<feature type="transmembrane region" description="Helical" evidence="5">
    <location>
        <begin position="67"/>
        <end position="85"/>
    </location>
</feature>
<evidence type="ECO:0000256" key="5">
    <source>
        <dbReference type="SAM" id="Phobius"/>
    </source>
</evidence>
<dbReference type="InterPro" id="IPR000620">
    <property type="entry name" value="EamA_dom"/>
</dbReference>
<sequence>MSRASSLRLLLLAMIWGCSFIFFKIAAAEIPAPSLAWMRVLCGAVFLAILFALQGKQTRLKQEWKPMVLIAAFAAALPFWLFAYAAQTISASLLVIINATAPIWSAMIYAVWTRKAPKATVVLGLLLGVCGVSVIVGGGIQHLQGEHLVLHLLAAFGAAACYGVSTNMALGFGQHIDSKTNALGCLVYATVLLTPVAPFYWPTQLPSQAALLSTVAVGVLCSGVAYMLYFRLVDDVGPTSALTVTFLIPVFGILWSVLLLGESVGWNTGAGGLLVVAGTILVTREKSNPSVAIND</sequence>
<dbReference type="Gene3D" id="1.10.3730.20">
    <property type="match status" value="1"/>
</dbReference>
<comment type="caution">
    <text evidence="7">The sequence shown here is derived from an EMBL/GenBank/DDBJ whole genome shotgun (WGS) entry which is preliminary data.</text>
</comment>
<keyword evidence="8" id="KW-1185">Reference proteome</keyword>
<feature type="transmembrane region" description="Helical" evidence="5">
    <location>
        <begin position="241"/>
        <end position="258"/>
    </location>
</feature>
<evidence type="ECO:0000313" key="8">
    <source>
        <dbReference type="Proteomes" id="UP001204142"/>
    </source>
</evidence>
<dbReference type="EMBL" id="JANIGO010000002">
    <property type="protein sequence ID" value="MCQ8896450.1"/>
    <property type="molecule type" value="Genomic_DNA"/>
</dbReference>
<evidence type="ECO:0000256" key="1">
    <source>
        <dbReference type="ARBA" id="ARBA00004141"/>
    </source>
</evidence>
<feature type="transmembrane region" description="Helical" evidence="5">
    <location>
        <begin position="264"/>
        <end position="283"/>
    </location>
</feature>
<evidence type="ECO:0000256" key="3">
    <source>
        <dbReference type="ARBA" id="ARBA00022989"/>
    </source>
</evidence>
<protein>
    <submittedName>
        <fullName evidence="7">DMT family transporter</fullName>
    </submittedName>
</protein>
<evidence type="ECO:0000313" key="7">
    <source>
        <dbReference type="EMBL" id="MCQ8896450.1"/>
    </source>
</evidence>
<dbReference type="SUPFAM" id="SSF103481">
    <property type="entry name" value="Multidrug resistance efflux transporter EmrE"/>
    <property type="match status" value="2"/>
</dbReference>
<dbReference type="InterPro" id="IPR037185">
    <property type="entry name" value="EmrE-like"/>
</dbReference>
<name>A0ABT1WG43_9BURK</name>
<reference evidence="7 8" key="1">
    <citation type="submission" date="2022-07" db="EMBL/GenBank/DDBJ databases">
        <authorList>
            <person name="Xamxidin M."/>
            <person name="Wu M."/>
        </authorList>
    </citation>
    <scope>NUCLEOTIDE SEQUENCE [LARGE SCALE GENOMIC DNA]</scope>
    <source>
        <strain evidence="7 8">NBRC 111650</strain>
    </source>
</reference>
<feature type="transmembrane region" description="Helical" evidence="5">
    <location>
        <begin position="182"/>
        <end position="201"/>
    </location>
</feature>
<dbReference type="Proteomes" id="UP001204142">
    <property type="component" value="Unassembled WGS sequence"/>
</dbReference>
<dbReference type="PANTHER" id="PTHR32322">
    <property type="entry name" value="INNER MEMBRANE TRANSPORTER"/>
    <property type="match status" value="1"/>
</dbReference>
<dbReference type="InterPro" id="IPR050638">
    <property type="entry name" value="AA-Vitamin_Transporters"/>
</dbReference>
<keyword evidence="3 5" id="KW-1133">Transmembrane helix</keyword>
<dbReference type="RefSeq" id="WP_256764226.1">
    <property type="nucleotide sequence ID" value="NZ_JANIGO010000002.1"/>
</dbReference>
<feature type="transmembrane region" description="Helical" evidence="5">
    <location>
        <begin position="207"/>
        <end position="229"/>
    </location>
</feature>
<feature type="domain" description="EamA" evidence="6">
    <location>
        <begin position="9"/>
        <end position="136"/>
    </location>
</feature>
<keyword evidence="4 5" id="KW-0472">Membrane</keyword>
<dbReference type="PANTHER" id="PTHR32322:SF9">
    <property type="entry name" value="AMINO-ACID METABOLITE EFFLUX PUMP-RELATED"/>
    <property type="match status" value="1"/>
</dbReference>
<feature type="transmembrane region" description="Helical" evidence="5">
    <location>
        <begin position="119"/>
        <end position="142"/>
    </location>
</feature>
<evidence type="ECO:0000256" key="2">
    <source>
        <dbReference type="ARBA" id="ARBA00022692"/>
    </source>
</evidence>
<feature type="transmembrane region" description="Helical" evidence="5">
    <location>
        <begin position="91"/>
        <end position="112"/>
    </location>
</feature>
<comment type="subcellular location">
    <subcellularLocation>
        <location evidence="1">Membrane</location>
        <topology evidence="1">Multi-pass membrane protein</topology>
    </subcellularLocation>
</comment>
<keyword evidence="2 5" id="KW-0812">Transmembrane</keyword>
<gene>
    <name evidence="7" type="ORF">NQT62_08400</name>
</gene>
<feature type="transmembrane region" description="Helical" evidence="5">
    <location>
        <begin position="37"/>
        <end position="55"/>
    </location>
</feature>
<feature type="transmembrane region" description="Helical" evidence="5">
    <location>
        <begin position="148"/>
        <end position="170"/>
    </location>
</feature>
<feature type="domain" description="EamA" evidence="6">
    <location>
        <begin position="152"/>
        <end position="283"/>
    </location>
</feature>